<dbReference type="Proteomes" id="UP001168613">
    <property type="component" value="Unassembled WGS sequence"/>
</dbReference>
<protein>
    <submittedName>
        <fullName evidence="3">3,4-dehydroadipyl-CoA semialdehyde dehydrogenase</fullName>
    </submittedName>
</protein>
<dbReference type="NCBIfam" id="NF008868">
    <property type="entry name" value="PRK11903.1"/>
    <property type="match status" value="1"/>
</dbReference>
<dbReference type="SUPFAM" id="SSF53720">
    <property type="entry name" value="ALDH-like"/>
    <property type="match status" value="1"/>
</dbReference>
<organism evidence="3 4">
    <name type="scientific">Alcaligenes endophyticus</name>
    <dbReference type="NCBI Taxonomy" id="1929088"/>
    <lineage>
        <taxon>Bacteria</taxon>
        <taxon>Pseudomonadati</taxon>
        <taxon>Pseudomonadota</taxon>
        <taxon>Betaproteobacteria</taxon>
        <taxon>Burkholderiales</taxon>
        <taxon>Alcaligenaceae</taxon>
        <taxon>Alcaligenes</taxon>
    </lineage>
</organism>
<keyword evidence="4" id="KW-1185">Reference proteome</keyword>
<evidence type="ECO:0000313" key="4">
    <source>
        <dbReference type="Proteomes" id="UP001168613"/>
    </source>
</evidence>
<proteinExistence type="predicted"/>
<comment type="caution">
    <text evidence="3">The sequence shown here is derived from an EMBL/GenBank/DDBJ whole genome shotgun (WGS) entry which is preliminary data.</text>
</comment>
<evidence type="ECO:0000259" key="2">
    <source>
        <dbReference type="Pfam" id="PF00171"/>
    </source>
</evidence>
<evidence type="ECO:0000313" key="3">
    <source>
        <dbReference type="EMBL" id="MDN4120561.1"/>
    </source>
</evidence>
<feature type="domain" description="Aldehyde dehydrogenase" evidence="2">
    <location>
        <begin position="15"/>
        <end position="494"/>
    </location>
</feature>
<keyword evidence="1" id="KW-0560">Oxidoreductase</keyword>
<accession>A0ABT8EH00</accession>
<dbReference type="Gene3D" id="3.40.309.10">
    <property type="entry name" value="Aldehyde Dehydrogenase, Chain A, domain 2"/>
    <property type="match status" value="1"/>
</dbReference>
<dbReference type="Pfam" id="PF00171">
    <property type="entry name" value="Aldedh"/>
    <property type="match status" value="1"/>
</dbReference>
<sequence>MQLLASYTEGCWHTPTEAQEELRDPIHGTVLAGLNASGLDLHAAYHYARTVGGPALRSLSYAKRAELLQAAVEILKPNRPRYFEIAQKNSGTTEADSAVDIDGGIYTLAWYAHQGKTLTGNTLLLDGSSDSLAKDDSFATQHIRVSSQGLALLINAFNFPSWGLWEKAAAALLSGMPIVVKPASATAWLSYAMLKDVLEADIFPAGAISLVTGRPDGLLDHLEALDLVSFTGSADTAEQLRQHPLIRSGAVRLNAETDSINSAILCPDASVDSIQALAKEVRNELRSKSGQKCTAIRRIFVPTKRLEEVATACCAALAKIVVGDPSHSHVTMGSLASYSQYQTVQQQLASLDSYLEPVFDGRLQLSIQAPAGHACLAPVLYSAAACPHDPRVHDTEVFGPVATLVPYDSVDELSALVRLGGGSLVASLYADTKEQALPLINRLAEQHGRLHIVCPGSKHTGHGNVMPQSLHGGPGRAGGGAELGGLRALHFYHNLCAIQAPADMLAALSQKS</sequence>
<dbReference type="InterPro" id="IPR016161">
    <property type="entry name" value="Ald_DH/histidinol_DH"/>
</dbReference>
<dbReference type="Gene3D" id="3.40.605.10">
    <property type="entry name" value="Aldehyde Dehydrogenase, Chain A, domain 1"/>
    <property type="match status" value="1"/>
</dbReference>
<dbReference type="RefSeq" id="WP_266122133.1">
    <property type="nucleotide sequence ID" value="NZ_JAJHNU010000001.1"/>
</dbReference>
<reference evidence="3" key="1">
    <citation type="submission" date="2021-11" db="EMBL/GenBank/DDBJ databases">
        <title>Draft genome sequence of Alcaligenes endophyticus type strain CCUG 75668T.</title>
        <authorList>
            <person name="Salva-Serra F."/>
            <person name="Duran R.E."/>
            <person name="Seeger M."/>
            <person name="Moore E.R.B."/>
            <person name="Jaen-Luchoro D."/>
        </authorList>
    </citation>
    <scope>NUCLEOTIDE SEQUENCE</scope>
    <source>
        <strain evidence="3">CCUG 75668</strain>
    </source>
</reference>
<gene>
    <name evidence="3" type="ORF">LMS43_04590</name>
</gene>
<dbReference type="InterPro" id="IPR016163">
    <property type="entry name" value="Ald_DH_C"/>
</dbReference>
<dbReference type="InterPro" id="IPR016162">
    <property type="entry name" value="Ald_DH_N"/>
</dbReference>
<dbReference type="EMBL" id="JAJHNU010000001">
    <property type="protein sequence ID" value="MDN4120561.1"/>
    <property type="molecule type" value="Genomic_DNA"/>
</dbReference>
<evidence type="ECO:0000256" key="1">
    <source>
        <dbReference type="ARBA" id="ARBA00023002"/>
    </source>
</evidence>
<name>A0ABT8EH00_9BURK</name>
<dbReference type="PANTHER" id="PTHR43111">
    <property type="entry name" value="ALDEHYDE DEHYDROGENASE B-RELATED"/>
    <property type="match status" value="1"/>
</dbReference>
<dbReference type="PANTHER" id="PTHR43111:SF1">
    <property type="entry name" value="ALDEHYDE DEHYDROGENASE B-RELATED"/>
    <property type="match status" value="1"/>
</dbReference>
<dbReference type="InterPro" id="IPR015590">
    <property type="entry name" value="Aldehyde_DH_dom"/>
</dbReference>